<keyword evidence="2" id="KW-0812">Transmembrane</keyword>
<organism evidence="3 4">
    <name type="scientific">Phoenicibacter congonensis</name>
    <dbReference type="NCBI Taxonomy" id="1944646"/>
    <lineage>
        <taxon>Bacteria</taxon>
        <taxon>Bacillati</taxon>
        <taxon>Actinomycetota</taxon>
        <taxon>Coriobacteriia</taxon>
        <taxon>Eggerthellales</taxon>
        <taxon>Eggerthellaceae</taxon>
        <taxon>Phoenicibacter</taxon>
    </lineage>
</organism>
<dbReference type="AlphaFoldDB" id="A0AA43RJX6"/>
<reference evidence="3" key="1">
    <citation type="submission" date="2023-07" db="EMBL/GenBank/DDBJ databases">
        <title>Between Cages and Wild: Unraveling the Impact of Captivity on Animal Microbiomes and Antimicrobial Resistance.</title>
        <authorList>
            <person name="Schmartz G.P."/>
            <person name="Rehner J."/>
            <person name="Schuff M.J."/>
            <person name="Becker S.L."/>
            <person name="Kravczyk M."/>
            <person name="Gurevich A."/>
            <person name="Francke R."/>
            <person name="Mueller R."/>
            <person name="Keller V."/>
            <person name="Keller A."/>
        </authorList>
    </citation>
    <scope>NUCLEOTIDE SEQUENCE</scope>
    <source>
        <strain evidence="3">S12M_St_49</strain>
    </source>
</reference>
<dbReference type="Proteomes" id="UP001168575">
    <property type="component" value="Unassembled WGS sequence"/>
</dbReference>
<feature type="region of interest" description="Disordered" evidence="1">
    <location>
        <begin position="36"/>
        <end position="66"/>
    </location>
</feature>
<accession>A0AA43RJX6</accession>
<comment type="caution">
    <text evidence="3">The sequence shown here is derived from an EMBL/GenBank/DDBJ whole genome shotgun (WGS) entry which is preliminary data.</text>
</comment>
<keyword evidence="4" id="KW-1185">Reference proteome</keyword>
<evidence type="ECO:0000313" key="4">
    <source>
        <dbReference type="Proteomes" id="UP001168575"/>
    </source>
</evidence>
<dbReference type="PROSITE" id="PS51257">
    <property type="entry name" value="PROKAR_LIPOPROTEIN"/>
    <property type="match status" value="1"/>
</dbReference>
<proteinExistence type="predicted"/>
<evidence type="ECO:0000256" key="2">
    <source>
        <dbReference type="SAM" id="Phobius"/>
    </source>
</evidence>
<evidence type="ECO:0000256" key="1">
    <source>
        <dbReference type="SAM" id="MobiDB-lite"/>
    </source>
</evidence>
<name>A0AA43RJX6_9ACTN</name>
<sequence length="116" mass="12222">MEKILRNYCSYIVLAVACLCIGGIIGYNLQNLHDDGGGNVSTRQQVESAAAANQEHQASAGRITSSADRVEVGIEQAQDGISQSADRAASSEQLIGECQQILAGIRTRGSSHPPSH</sequence>
<gene>
    <name evidence="3" type="ORF">Q3982_04455</name>
</gene>
<evidence type="ECO:0000313" key="3">
    <source>
        <dbReference type="EMBL" id="MDO4841910.1"/>
    </source>
</evidence>
<feature type="compositionally biased region" description="Low complexity" evidence="1">
    <location>
        <begin position="47"/>
        <end position="60"/>
    </location>
</feature>
<keyword evidence="2" id="KW-0472">Membrane</keyword>
<dbReference type="EMBL" id="JAUMVS010000063">
    <property type="protein sequence ID" value="MDO4841910.1"/>
    <property type="molecule type" value="Genomic_DNA"/>
</dbReference>
<feature type="transmembrane region" description="Helical" evidence="2">
    <location>
        <begin position="12"/>
        <end position="29"/>
    </location>
</feature>
<keyword evidence="2" id="KW-1133">Transmembrane helix</keyword>
<protein>
    <submittedName>
        <fullName evidence="3">Uncharacterized protein</fullName>
    </submittedName>
</protein>